<evidence type="ECO:0000313" key="6">
    <source>
        <dbReference type="Proteomes" id="UP000214596"/>
    </source>
</evidence>
<feature type="non-terminal residue" evidence="5">
    <location>
        <position position="122"/>
    </location>
</feature>
<name>A0A227J8F4_VIBPH</name>
<organism evidence="5 6">
    <name type="scientific">Vibrio parahaemolyticus</name>
    <dbReference type="NCBI Taxonomy" id="670"/>
    <lineage>
        <taxon>Bacteria</taxon>
        <taxon>Pseudomonadati</taxon>
        <taxon>Pseudomonadota</taxon>
        <taxon>Gammaproteobacteria</taxon>
        <taxon>Vibrionales</taxon>
        <taxon>Vibrionaceae</taxon>
        <taxon>Vibrio</taxon>
    </lineage>
</organism>
<evidence type="ECO:0000256" key="2">
    <source>
        <dbReference type="ARBA" id="ARBA00023136"/>
    </source>
</evidence>
<feature type="domain" description="POTRA" evidence="4">
    <location>
        <begin position="92"/>
        <end position="122"/>
    </location>
</feature>
<dbReference type="Gene3D" id="3.10.20.310">
    <property type="entry name" value="membrane protein fhac"/>
    <property type="match status" value="1"/>
</dbReference>
<dbReference type="InterPro" id="IPR034746">
    <property type="entry name" value="POTRA"/>
</dbReference>
<dbReference type="EMBL" id="NIXT01001293">
    <property type="protein sequence ID" value="OXE31370.1"/>
    <property type="molecule type" value="Genomic_DNA"/>
</dbReference>
<evidence type="ECO:0000313" key="5">
    <source>
        <dbReference type="EMBL" id="OXE31370.1"/>
    </source>
</evidence>
<dbReference type="FunFam" id="3.10.20.310:FF:000003">
    <property type="entry name" value="Outer membrane protein assembly factor BamA"/>
    <property type="match status" value="1"/>
</dbReference>
<dbReference type="Proteomes" id="UP000214596">
    <property type="component" value="Unassembled WGS sequence"/>
</dbReference>
<dbReference type="AlphaFoldDB" id="A0A227J8F4"/>
<keyword evidence="3" id="KW-0732">Signal</keyword>
<sequence>MAIKRILFASLLATSVSANGAENFVVQDIEIDGLQRVALGAALLKMPVRVGDTIDQGDVAEIIRALYASGNFEDVKVLRDGGVLMVQVKERPTIASISFSGNKAIKDEQLQENLNASGVREG</sequence>
<feature type="signal peptide" evidence="3">
    <location>
        <begin position="1"/>
        <end position="20"/>
    </location>
</feature>
<dbReference type="PROSITE" id="PS51779">
    <property type="entry name" value="POTRA"/>
    <property type="match status" value="2"/>
</dbReference>
<dbReference type="GO" id="GO:0016020">
    <property type="term" value="C:membrane"/>
    <property type="evidence" value="ECO:0007669"/>
    <property type="project" value="UniProtKB-SubCell"/>
</dbReference>
<comment type="caution">
    <text evidence="5">The sequence shown here is derived from an EMBL/GenBank/DDBJ whole genome shotgun (WGS) entry which is preliminary data.</text>
</comment>
<feature type="domain" description="POTRA" evidence="4">
    <location>
        <begin position="24"/>
        <end position="91"/>
    </location>
</feature>
<keyword evidence="2" id="KW-0472">Membrane</keyword>
<comment type="subcellular location">
    <subcellularLocation>
        <location evidence="1">Membrane</location>
    </subcellularLocation>
</comment>
<protein>
    <recommendedName>
        <fullName evidence="4">POTRA domain-containing protein</fullName>
    </recommendedName>
</protein>
<evidence type="ECO:0000259" key="4">
    <source>
        <dbReference type="PROSITE" id="PS51779"/>
    </source>
</evidence>
<evidence type="ECO:0000256" key="3">
    <source>
        <dbReference type="SAM" id="SignalP"/>
    </source>
</evidence>
<evidence type="ECO:0000256" key="1">
    <source>
        <dbReference type="ARBA" id="ARBA00004370"/>
    </source>
</evidence>
<gene>
    <name evidence="5" type="ORF">CA163_18450</name>
</gene>
<reference evidence="5 6" key="1">
    <citation type="journal article" date="2017" name="Appl. Environ. Microbiol.">
        <title>Parallel evolution of two clades of a major Atlantic endemic Vibrio parahaemolyticus pathogen lineage by independent acquisition of related pathogenicity islands.</title>
        <authorList>
            <person name="Xu F."/>
            <person name="Gonzalez-Escalona N."/>
            <person name="Drees K.P."/>
            <person name="Sebra R.P."/>
            <person name="Cooper V.S."/>
            <person name="Jones S.H."/>
            <person name="Whistler C.A."/>
        </authorList>
    </citation>
    <scope>NUCLEOTIDE SEQUENCE [LARGE SCALE GENOMIC DNA]</scope>
    <source>
        <strain evidence="5 6">MAVP-3</strain>
    </source>
</reference>
<feature type="chain" id="PRO_5012646687" description="POTRA domain-containing protein" evidence="3">
    <location>
        <begin position="21"/>
        <end position="122"/>
    </location>
</feature>
<proteinExistence type="predicted"/>
<accession>A0A227J8F4</accession>